<dbReference type="RefSeq" id="WP_350350644.1">
    <property type="nucleotide sequence ID" value="NZ_CP158357.1"/>
</dbReference>
<gene>
    <name evidence="1" type="ORF">ABS642_14385</name>
</gene>
<protein>
    <submittedName>
        <fullName evidence="1">Uncharacterized protein</fullName>
    </submittedName>
</protein>
<name>A0AAU7VRS9_9MICO</name>
<reference evidence="1" key="1">
    <citation type="submission" date="2024-06" db="EMBL/GenBank/DDBJ databases">
        <title>Draft genome sequence of Microbacterium sp. strain A8/3-1, isolated from Oxytropis tragacanthoides Fisch. ex DC. Root nodules in the Altai region of Russia.</title>
        <authorList>
            <person name="Sazanova A."/>
            <person name="Guro P."/>
            <person name="Kuznetsova I."/>
            <person name="Belimov A."/>
            <person name="Safronova V."/>
        </authorList>
    </citation>
    <scope>NUCLEOTIDE SEQUENCE</scope>
    <source>
        <strain evidence="1">A8/3-1</strain>
    </source>
</reference>
<organism evidence="1">
    <name type="scientific">Microbacterium sp. A8/3-1</name>
    <dbReference type="NCBI Taxonomy" id="3160749"/>
    <lineage>
        <taxon>Bacteria</taxon>
        <taxon>Bacillati</taxon>
        <taxon>Actinomycetota</taxon>
        <taxon>Actinomycetes</taxon>
        <taxon>Micrococcales</taxon>
        <taxon>Microbacteriaceae</taxon>
        <taxon>Microbacterium</taxon>
    </lineage>
</organism>
<proteinExistence type="predicted"/>
<sequence length="173" mass="19034">MTEATGIAGVGIAGGHLIPVVMADLTDHPDIQELLRVHGHVESGDCASSWIVTAGARQVILKLEFIRPVEVAFALAFDMSTSAPIVDSIVNHNALYFVHGLRGDKYLTIDSRDKVLINVPEMGFELYWEGIFLKQAASDIRKRGVSRKQARAMAPEFIEQLRSLVNIQMPPAR</sequence>
<dbReference type="AlphaFoldDB" id="A0AAU7VRS9"/>
<dbReference type="EMBL" id="CP158357">
    <property type="protein sequence ID" value="XBX77098.1"/>
    <property type="molecule type" value="Genomic_DNA"/>
</dbReference>
<accession>A0AAU7VRS9</accession>
<evidence type="ECO:0000313" key="1">
    <source>
        <dbReference type="EMBL" id="XBX77098.1"/>
    </source>
</evidence>